<dbReference type="GO" id="GO:0005737">
    <property type="term" value="C:cytoplasm"/>
    <property type="evidence" value="ECO:0007669"/>
    <property type="project" value="TreeGrafter"/>
</dbReference>
<evidence type="ECO:0000256" key="4">
    <source>
        <dbReference type="PROSITE-ProRule" id="PRU00125"/>
    </source>
</evidence>
<evidence type="ECO:0000256" key="3">
    <source>
        <dbReference type="ARBA" id="ARBA00023038"/>
    </source>
</evidence>
<evidence type="ECO:0000259" key="5">
    <source>
        <dbReference type="PROSITE" id="PS50023"/>
    </source>
</evidence>
<dbReference type="GO" id="GO:0046872">
    <property type="term" value="F:metal ion binding"/>
    <property type="evidence" value="ECO:0007669"/>
    <property type="project" value="UniProtKB-KW"/>
</dbReference>
<dbReference type="PANTHER" id="PTHR24210:SF7">
    <property type="entry name" value="LIM DOMAIN-CONTAINING PROTEIN PIN-2"/>
    <property type="match status" value="1"/>
</dbReference>
<protein>
    <recommendedName>
        <fullName evidence="5">LIM zinc-binding domain-containing protein</fullName>
    </recommendedName>
</protein>
<feature type="domain" description="LIM zinc-binding" evidence="5">
    <location>
        <begin position="79"/>
        <end position="136"/>
    </location>
</feature>
<dbReference type="SUPFAM" id="SSF57716">
    <property type="entry name" value="Glucocorticoid receptor-like (DNA-binding domain)"/>
    <property type="match status" value="3"/>
</dbReference>
<dbReference type="GO" id="GO:2001046">
    <property type="term" value="P:positive regulation of integrin-mediated signaling pathway"/>
    <property type="evidence" value="ECO:0007669"/>
    <property type="project" value="TreeGrafter"/>
</dbReference>
<dbReference type="InterPro" id="IPR017351">
    <property type="entry name" value="PINCH-1-4-like"/>
</dbReference>
<dbReference type="PROSITE" id="PS50023">
    <property type="entry name" value="LIM_DOMAIN_2"/>
    <property type="match status" value="3"/>
</dbReference>
<evidence type="ECO:0000313" key="7">
    <source>
        <dbReference type="Proteomes" id="UP000494206"/>
    </source>
</evidence>
<dbReference type="GO" id="GO:0098609">
    <property type="term" value="P:cell-cell adhesion"/>
    <property type="evidence" value="ECO:0007669"/>
    <property type="project" value="TreeGrafter"/>
</dbReference>
<dbReference type="PROSITE" id="PS00478">
    <property type="entry name" value="LIM_DOMAIN_1"/>
    <property type="match status" value="2"/>
</dbReference>
<dbReference type="GO" id="GO:1900026">
    <property type="term" value="P:positive regulation of substrate adhesion-dependent cell spreading"/>
    <property type="evidence" value="ECO:0007669"/>
    <property type="project" value="TreeGrafter"/>
</dbReference>
<evidence type="ECO:0000313" key="6">
    <source>
        <dbReference type="EMBL" id="CAB3409298.1"/>
    </source>
</evidence>
<dbReference type="GO" id="GO:0005911">
    <property type="term" value="C:cell-cell junction"/>
    <property type="evidence" value="ECO:0007669"/>
    <property type="project" value="TreeGrafter"/>
</dbReference>
<keyword evidence="3 4" id="KW-0440">LIM domain</keyword>
<dbReference type="PANTHER" id="PTHR24210">
    <property type="entry name" value="LIM DOMAIN-CONTAINING PROTEIN"/>
    <property type="match status" value="1"/>
</dbReference>
<dbReference type="InterPro" id="IPR001781">
    <property type="entry name" value="Znf_LIM"/>
</dbReference>
<dbReference type="GO" id="GO:0005925">
    <property type="term" value="C:focal adhesion"/>
    <property type="evidence" value="ECO:0007669"/>
    <property type="project" value="TreeGrafter"/>
</dbReference>
<keyword evidence="7" id="KW-1185">Reference proteome</keyword>
<feature type="domain" description="LIM zinc-binding" evidence="5">
    <location>
        <begin position="17"/>
        <end position="78"/>
    </location>
</feature>
<keyword evidence="2 4" id="KW-0862">Zinc</keyword>
<gene>
    <name evidence="6" type="ORF">CBOVIS_LOCUS10967</name>
</gene>
<accession>A0A8S1FAD2</accession>
<evidence type="ECO:0000256" key="2">
    <source>
        <dbReference type="ARBA" id="ARBA00022833"/>
    </source>
</evidence>
<name>A0A8S1FAD2_9PELO</name>
<dbReference type="GO" id="GO:0045216">
    <property type="term" value="P:cell-cell junction organization"/>
    <property type="evidence" value="ECO:0007669"/>
    <property type="project" value="TreeGrafter"/>
</dbReference>
<reference evidence="6 7" key="1">
    <citation type="submission" date="2020-04" db="EMBL/GenBank/DDBJ databases">
        <authorList>
            <person name="Laetsch R D."/>
            <person name="Stevens L."/>
            <person name="Kumar S."/>
            <person name="Blaxter L. M."/>
        </authorList>
    </citation>
    <scope>NUCLEOTIDE SEQUENCE [LARGE SCALE GENOMIC DNA]</scope>
</reference>
<keyword evidence="1 4" id="KW-0479">Metal-binding</keyword>
<organism evidence="6 7">
    <name type="scientific">Caenorhabditis bovis</name>
    <dbReference type="NCBI Taxonomy" id="2654633"/>
    <lineage>
        <taxon>Eukaryota</taxon>
        <taxon>Metazoa</taxon>
        <taxon>Ecdysozoa</taxon>
        <taxon>Nematoda</taxon>
        <taxon>Chromadorea</taxon>
        <taxon>Rhabditida</taxon>
        <taxon>Rhabditina</taxon>
        <taxon>Rhabditomorpha</taxon>
        <taxon>Rhabditoidea</taxon>
        <taxon>Rhabditidae</taxon>
        <taxon>Peloderinae</taxon>
        <taxon>Caenorhabditis</taxon>
    </lineage>
</organism>
<comment type="caution">
    <text evidence="6">The sequence shown here is derived from an EMBL/GenBank/DDBJ whole genome shotgun (WGS) entry which is preliminary data.</text>
</comment>
<proteinExistence type="predicted"/>
<sequence length="329" mass="38474">MQPAKIVQQRNSGLNARKCERCRIALKAEEDFFIVDSTNWHVECFMCAQCMIPIAHETFFQIGNRLYCEHDFRALYSPICSVCDDFIDGQVIRALNSSFHPKCFRCEFCDGSLSEGIYRNAGKMICFTCNQLMPKAKIYNCKKCHQTVDDEDLLLIEFDPYHAYHFNCTNCDETLTNEARQANKKLLCKRCYDFQCEICFACKTPIDPLIERSTLAMGKHWHVEHFRCSICGVPFHGKDYFEKNQQPYCRSDFAAITGMKCFYCNSIPKEDVMIDYFGKKFCRGCYRCRFCDKLLKYKDKVAEFDMLPVCKKCIGGKNFQKMLKEHKTR</sequence>
<dbReference type="Proteomes" id="UP000494206">
    <property type="component" value="Unassembled WGS sequence"/>
</dbReference>
<dbReference type="Pfam" id="PF00412">
    <property type="entry name" value="LIM"/>
    <property type="match status" value="4"/>
</dbReference>
<feature type="domain" description="LIM zinc-binding" evidence="5">
    <location>
        <begin position="197"/>
        <end position="259"/>
    </location>
</feature>
<dbReference type="SMART" id="SM00132">
    <property type="entry name" value="LIM"/>
    <property type="match status" value="5"/>
</dbReference>
<dbReference type="AlphaFoldDB" id="A0A8S1FAD2"/>
<dbReference type="EMBL" id="CADEPM010000008">
    <property type="protein sequence ID" value="CAB3409298.1"/>
    <property type="molecule type" value="Genomic_DNA"/>
</dbReference>
<dbReference type="OrthoDB" id="20689at2759"/>
<evidence type="ECO:0000256" key="1">
    <source>
        <dbReference type="ARBA" id="ARBA00022723"/>
    </source>
</evidence>
<dbReference type="Gene3D" id="2.10.110.10">
    <property type="entry name" value="Cysteine Rich Protein"/>
    <property type="match status" value="5"/>
</dbReference>